<reference evidence="2" key="2">
    <citation type="journal article" date="2015" name="Fish Shellfish Immunol.">
        <title>Early steps in the European eel (Anguilla anguilla)-Vibrio vulnificus interaction in the gills: Role of the RtxA13 toxin.</title>
        <authorList>
            <person name="Callol A."/>
            <person name="Pajuelo D."/>
            <person name="Ebbesson L."/>
            <person name="Teles M."/>
            <person name="MacKenzie S."/>
            <person name="Amaro C."/>
        </authorList>
    </citation>
    <scope>NUCLEOTIDE SEQUENCE</scope>
</reference>
<feature type="region of interest" description="Disordered" evidence="1">
    <location>
        <begin position="1"/>
        <end position="21"/>
    </location>
</feature>
<name>A0A0E9UR44_ANGAN</name>
<evidence type="ECO:0000256" key="1">
    <source>
        <dbReference type="SAM" id="MobiDB-lite"/>
    </source>
</evidence>
<organism evidence="2">
    <name type="scientific">Anguilla anguilla</name>
    <name type="common">European freshwater eel</name>
    <name type="synonym">Muraena anguilla</name>
    <dbReference type="NCBI Taxonomy" id="7936"/>
    <lineage>
        <taxon>Eukaryota</taxon>
        <taxon>Metazoa</taxon>
        <taxon>Chordata</taxon>
        <taxon>Craniata</taxon>
        <taxon>Vertebrata</taxon>
        <taxon>Euteleostomi</taxon>
        <taxon>Actinopterygii</taxon>
        <taxon>Neopterygii</taxon>
        <taxon>Teleostei</taxon>
        <taxon>Anguilliformes</taxon>
        <taxon>Anguillidae</taxon>
        <taxon>Anguilla</taxon>
    </lineage>
</organism>
<dbReference type="EMBL" id="GBXM01040882">
    <property type="protein sequence ID" value="JAH67695.1"/>
    <property type="molecule type" value="Transcribed_RNA"/>
</dbReference>
<accession>A0A0E9UR44</accession>
<reference evidence="2" key="1">
    <citation type="submission" date="2014-11" db="EMBL/GenBank/DDBJ databases">
        <authorList>
            <person name="Amaro Gonzalez C."/>
        </authorList>
    </citation>
    <scope>NUCLEOTIDE SEQUENCE</scope>
</reference>
<dbReference type="AlphaFoldDB" id="A0A0E9UR44"/>
<proteinExistence type="predicted"/>
<protein>
    <submittedName>
        <fullName evidence="2">Uncharacterized protein</fullName>
    </submittedName>
</protein>
<sequence length="60" mass="6901">MPFLTGVKSERSSTNHGAQRQQLLESGQWSFKKNHTSLMPHRAPGDTCTNHRWCWLVCCD</sequence>
<evidence type="ECO:0000313" key="2">
    <source>
        <dbReference type="EMBL" id="JAH67695.1"/>
    </source>
</evidence>